<proteinExistence type="predicted"/>
<dbReference type="AlphaFoldDB" id="A0AA41VKJ1"/>
<dbReference type="PANTHER" id="PTHR34468">
    <property type="entry name" value="MICROTUBULE-ASSOCIATED FUTSCH-LIKE PROTEIN"/>
    <property type="match status" value="1"/>
</dbReference>
<feature type="region of interest" description="Disordered" evidence="1">
    <location>
        <begin position="276"/>
        <end position="318"/>
    </location>
</feature>
<dbReference type="Proteomes" id="UP001177140">
    <property type="component" value="Unassembled WGS sequence"/>
</dbReference>
<feature type="compositionally biased region" description="Basic and acidic residues" evidence="1">
    <location>
        <begin position="276"/>
        <end position="308"/>
    </location>
</feature>
<accession>A0AA41VKJ1</accession>
<organism evidence="2 3">
    <name type="scientific">Papaver nudicaule</name>
    <name type="common">Iceland poppy</name>
    <dbReference type="NCBI Taxonomy" id="74823"/>
    <lineage>
        <taxon>Eukaryota</taxon>
        <taxon>Viridiplantae</taxon>
        <taxon>Streptophyta</taxon>
        <taxon>Embryophyta</taxon>
        <taxon>Tracheophyta</taxon>
        <taxon>Spermatophyta</taxon>
        <taxon>Magnoliopsida</taxon>
        <taxon>Ranunculales</taxon>
        <taxon>Papaveraceae</taxon>
        <taxon>Papaveroideae</taxon>
        <taxon>Papaver</taxon>
    </lineage>
</organism>
<keyword evidence="3" id="KW-1185">Reference proteome</keyword>
<feature type="compositionally biased region" description="Polar residues" evidence="1">
    <location>
        <begin position="224"/>
        <end position="236"/>
    </location>
</feature>
<dbReference type="EMBL" id="JAJJMA010241414">
    <property type="protein sequence ID" value="MCL7042962.1"/>
    <property type="molecule type" value="Genomic_DNA"/>
</dbReference>
<comment type="caution">
    <text evidence="2">The sequence shown here is derived from an EMBL/GenBank/DDBJ whole genome shotgun (WGS) entry which is preliminary data.</text>
</comment>
<sequence>MDSTIKDQTATTATTPVSLLRYPLRSAIKFKEDTLITTPSSNRIVVSNAKPPRRLYNSTKSTVSPSPRSIGTITPIANARTKRSNVSQGKTRTPGSVASKSLIRQKFNVLASTSYWLTQIKLSESVGKHMISLGFFELALEAGCEPLQRMRDELKAYALRNSLTKLGNFVNELLKSYNVSQDSEGLQVSQTCSHVPEGTQSTEENVNSCTSSATTKTRKLKPKSLNSESFKSSPVADSTKVDAKKRVLSKNKVSSNNTYMKPLRAFGRQKAIKEKEIVENKQTNDNKSGDELVEISRVEDNNQDDNKENMVSTCDIKL</sequence>
<evidence type="ECO:0000256" key="1">
    <source>
        <dbReference type="SAM" id="MobiDB-lite"/>
    </source>
</evidence>
<evidence type="ECO:0000313" key="2">
    <source>
        <dbReference type="EMBL" id="MCL7042962.1"/>
    </source>
</evidence>
<dbReference type="PANTHER" id="PTHR34468:SF2">
    <property type="entry name" value="MICROTUBULE-ASSOCIATED FUTSCH-LIKE PROTEIN"/>
    <property type="match status" value="1"/>
</dbReference>
<feature type="compositionally biased region" description="Polar residues" evidence="1">
    <location>
        <begin position="195"/>
        <end position="215"/>
    </location>
</feature>
<name>A0AA41VKJ1_PAPNU</name>
<gene>
    <name evidence="2" type="ORF">MKW94_030874</name>
</gene>
<feature type="region of interest" description="Disordered" evidence="1">
    <location>
        <begin position="195"/>
        <end position="256"/>
    </location>
</feature>
<reference evidence="2" key="1">
    <citation type="submission" date="2022-03" db="EMBL/GenBank/DDBJ databases">
        <title>A functionally conserved STORR gene fusion in Papaver species that diverged 16.8 million years ago.</title>
        <authorList>
            <person name="Catania T."/>
        </authorList>
    </citation>
    <scope>NUCLEOTIDE SEQUENCE</scope>
    <source>
        <strain evidence="2">S-191538</strain>
    </source>
</reference>
<evidence type="ECO:0000313" key="3">
    <source>
        <dbReference type="Proteomes" id="UP001177140"/>
    </source>
</evidence>
<protein>
    <submittedName>
        <fullName evidence="2">Uncharacterized protein</fullName>
    </submittedName>
</protein>